<evidence type="ECO:0000256" key="6">
    <source>
        <dbReference type="ARBA" id="ARBA00023136"/>
    </source>
</evidence>
<dbReference type="Pfam" id="PF00672">
    <property type="entry name" value="HAMP"/>
    <property type="match status" value="1"/>
</dbReference>
<dbReference type="Gene3D" id="6.10.340.10">
    <property type="match status" value="1"/>
</dbReference>
<reference evidence="9 10" key="1">
    <citation type="submission" date="2016-01" db="EMBL/GenBank/DDBJ databases">
        <title>Characterization of the Clostridium difficile lineages that are prevalent in Hong Kong and China.</title>
        <authorList>
            <person name="Kwok J.S.-L."/>
            <person name="Lam W.-Y."/>
            <person name="Ip M."/>
            <person name="Chan T.-F."/>
            <person name="Hawkey P.M."/>
            <person name="Tsui S.K.-W."/>
        </authorList>
    </citation>
    <scope>NUCLEOTIDE SEQUENCE [LARGE SCALE GENOMIC DNA]</scope>
    <source>
        <strain evidence="9 10">300064</strain>
    </source>
</reference>
<dbReference type="InterPro" id="IPR004089">
    <property type="entry name" value="MCPsignal_dom"/>
</dbReference>
<name>A0A2S7F647_CLOBU</name>
<sequence>MVSNKKRRTIFVKMALTNVVILLLSLFFVGYISHKKSKNAMENNLEITSLQILKQADKGFSEYLNKMTQELTILNKNVDIKDLEDPAQDYKKTQQYVQYALKSIKESLSGIDNVYYSAEHGAVIIDSEITDESKLSFRDKDWYKKAKENTDKFIYSEPYVDAVTGNNVLTISKAVTGYNGEFIGVVGIDINLSEIETYIHDVSLLDYGYIVIADNNGKIVINNEKNKTFGENLSGFEFWDTLKNSNQEKTKWTNNGELTFVLQSIDEKTGWRIVGFVEEKEITEHLSSIRNTIFIAVAVFFTLGIIASLILTKTITEQIKKINIGVRKIATGNLRERIKVSSKDEIQELAENLNTALDSISGLLKEIDSTSEEMYDSASGIASMSEETHAAVSEVANAINEVSNGSTDQATAISNVTNTVDGLSNRIDDVDKNINNILNLSEVTDKLSDDGLKVLNLLIEKSVVTKQNTQESSSNVKEMTDSIKNINQISDVISGITEQTNLLALNASIEAARAGELGKGFAVVAEEIRKLAEESKDSTDKIKSIIKEVNQKSIRFVDSMEETVNILNEQDESINNTKNIFIEIAESIEPLVEAIRYISNLTDKMNNDKENVKKEIDNISVISQDVASVSEEVTASAEEVTATMDELTEYADKLDGIAENLKEKLNKFEL</sequence>
<dbReference type="PROSITE" id="PS50885">
    <property type="entry name" value="HAMP"/>
    <property type="match status" value="1"/>
</dbReference>
<comment type="subcellular location">
    <subcellularLocation>
        <location evidence="1">Cell membrane</location>
        <topology evidence="1">Multi-pass membrane protein</topology>
    </subcellularLocation>
</comment>
<dbReference type="Pfam" id="PF00015">
    <property type="entry name" value="MCPsignal"/>
    <property type="match status" value="1"/>
</dbReference>
<dbReference type="SMART" id="SM00283">
    <property type="entry name" value="MA"/>
    <property type="match status" value="1"/>
</dbReference>
<keyword evidence="6" id="KW-0472">Membrane</keyword>
<proteinExistence type="inferred from homology"/>
<dbReference type="SUPFAM" id="SSF103190">
    <property type="entry name" value="Sensory domain-like"/>
    <property type="match status" value="1"/>
</dbReference>
<dbReference type="CDD" id="cd06225">
    <property type="entry name" value="HAMP"/>
    <property type="match status" value="1"/>
</dbReference>
<dbReference type="PANTHER" id="PTHR32089">
    <property type="entry name" value="METHYL-ACCEPTING CHEMOTAXIS PROTEIN MCPB"/>
    <property type="match status" value="1"/>
</dbReference>
<keyword evidence="4" id="KW-0812">Transmembrane</keyword>
<dbReference type="RefSeq" id="WP_043662326.1">
    <property type="nucleotide sequence ID" value="NZ_CAVLFK010000002.1"/>
</dbReference>
<comment type="caution">
    <text evidence="9">The sequence shown here is derived from an EMBL/GenBank/DDBJ whole genome shotgun (WGS) entry which is preliminary data.</text>
</comment>
<dbReference type="Proteomes" id="UP000238081">
    <property type="component" value="Unassembled WGS sequence"/>
</dbReference>
<dbReference type="InterPro" id="IPR029151">
    <property type="entry name" value="Sensor-like_sf"/>
</dbReference>
<gene>
    <name evidence="9" type="ORF">AWN73_19310</name>
</gene>
<dbReference type="CDD" id="cd18773">
    <property type="entry name" value="PDC1_HK_sensor"/>
    <property type="match status" value="1"/>
</dbReference>
<dbReference type="GO" id="GO:0007165">
    <property type="term" value="P:signal transduction"/>
    <property type="evidence" value="ECO:0007669"/>
    <property type="project" value="UniProtKB-KW"/>
</dbReference>
<protein>
    <submittedName>
        <fullName evidence="9">Chemotaxis protein</fullName>
    </submittedName>
</protein>
<evidence type="ECO:0000256" key="7">
    <source>
        <dbReference type="ARBA" id="ARBA00023224"/>
    </source>
</evidence>
<dbReference type="SUPFAM" id="SSF58104">
    <property type="entry name" value="Methyl-accepting chemotaxis protein (MCP) signaling domain"/>
    <property type="match status" value="1"/>
</dbReference>
<organism evidence="9 10">
    <name type="scientific">Clostridium butyricum</name>
    <dbReference type="NCBI Taxonomy" id="1492"/>
    <lineage>
        <taxon>Bacteria</taxon>
        <taxon>Bacillati</taxon>
        <taxon>Bacillota</taxon>
        <taxon>Clostridia</taxon>
        <taxon>Eubacteriales</taxon>
        <taxon>Clostridiaceae</taxon>
        <taxon>Clostridium</taxon>
    </lineage>
</organism>
<dbReference type="SMART" id="SM00304">
    <property type="entry name" value="HAMP"/>
    <property type="match status" value="1"/>
</dbReference>
<evidence type="ECO:0000256" key="1">
    <source>
        <dbReference type="ARBA" id="ARBA00004651"/>
    </source>
</evidence>
<dbReference type="InterPro" id="IPR033479">
    <property type="entry name" value="dCache_1"/>
</dbReference>
<accession>A0A2S7F647</accession>
<dbReference type="InterPro" id="IPR003660">
    <property type="entry name" value="HAMP_dom"/>
</dbReference>
<evidence type="ECO:0000256" key="8">
    <source>
        <dbReference type="ARBA" id="ARBA00029447"/>
    </source>
</evidence>
<comment type="similarity">
    <text evidence="8">Belongs to the methyl-accepting chemotaxis (MCP) protein family.</text>
</comment>
<dbReference type="Pfam" id="PF02743">
    <property type="entry name" value="dCache_1"/>
    <property type="match status" value="1"/>
</dbReference>
<keyword evidence="5" id="KW-1133">Transmembrane helix</keyword>
<dbReference type="PROSITE" id="PS50111">
    <property type="entry name" value="CHEMOTAXIS_TRANSDUC_2"/>
    <property type="match status" value="1"/>
</dbReference>
<dbReference type="Gene3D" id="1.10.287.950">
    <property type="entry name" value="Methyl-accepting chemotaxis protein"/>
    <property type="match status" value="1"/>
</dbReference>
<dbReference type="GO" id="GO:0006935">
    <property type="term" value="P:chemotaxis"/>
    <property type="evidence" value="ECO:0007669"/>
    <property type="project" value="UniProtKB-KW"/>
</dbReference>
<evidence type="ECO:0000256" key="2">
    <source>
        <dbReference type="ARBA" id="ARBA00022475"/>
    </source>
</evidence>
<dbReference type="AlphaFoldDB" id="A0A2S7F647"/>
<dbReference type="GO" id="GO:0005886">
    <property type="term" value="C:plasma membrane"/>
    <property type="evidence" value="ECO:0007669"/>
    <property type="project" value="UniProtKB-SubCell"/>
</dbReference>
<evidence type="ECO:0000256" key="5">
    <source>
        <dbReference type="ARBA" id="ARBA00022989"/>
    </source>
</evidence>
<evidence type="ECO:0000313" key="10">
    <source>
        <dbReference type="Proteomes" id="UP000238081"/>
    </source>
</evidence>
<keyword evidence="3" id="KW-0145">Chemotaxis</keyword>
<keyword evidence="2" id="KW-1003">Cell membrane</keyword>
<dbReference type="Gene3D" id="3.30.450.20">
    <property type="entry name" value="PAS domain"/>
    <property type="match status" value="1"/>
</dbReference>
<dbReference type="PANTHER" id="PTHR32089:SF114">
    <property type="entry name" value="METHYL-ACCEPTING CHEMOTAXIS PROTEIN MCPB"/>
    <property type="match status" value="1"/>
</dbReference>
<dbReference type="CDD" id="cd11386">
    <property type="entry name" value="MCP_signal"/>
    <property type="match status" value="1"/>
</dbReference>
<dbReference type="EMBL" id="LRDH01000152">
    <property type="protein sequence ID" value="PPV12219.1"/>
    <property type="molecule type" value="Genomic_DNA"/>
</dbReference>
<evidence type="ECO:0000256" key="4">
    <source>
        <dbReference type="ARBA" id="ARBA00022692"/>
    </source>
</evidence>
<evidence type="ECO:0000256" key="3">
    <source>
        <dbReference type="ARBA" id="ARBA00022500"/>
    </source>
</evidence>
<keyword evidence="7" id="KW-0807">Transducer</keyword>
<evidence type="ECO:0000313" key="9">
    <source>
        <dbReference type="EMBL" id="PPV12219.1"/>
    </source>
</evidence>